<evidence type="ECO:0000256" key="5">
    <source>
        <dbReference type="ARBA" id="ARBA00023242"/>
    </source>
</evidence>
<dbReference type="GO" id="GO:0034080">
    <property type="term" value="P:CENP-A containing chromatin assembly"/>
    <property type="evidence" value="ECO:0007669"/>
    <property type="project" value="TreeGrafter"/>
</dbReference>
<dbReference type="GO" id="GO:0000939">
    <property type="term" value="C:inner kinetochore"/>
    <property type="evidence" value="ECO:0007669"/>
    <property type="project" value="TreeGrafter"/>
</dbReference>
<evidence type="ECO:0008006" key="9">
    <source>
        <dbReference type="Google" id="ProtNLM"/>
    </source>
</evidence>
<name>A0A8W8J0Y3_MAGGI</name>
<reference evidence="7" key="1">
    <citation type="submission" date="2022-08" db="UniProtKB">
        <authorList>
            <consortium name="EnsemblMetazoa"/>
        </authorList>
    </citation>
    <scope>IDENTIFICATION</scope>
    <source>
        <strain evidence="7">05x7-T-G4-1.051#20</strain>
    </source>
</reference>
<evidence type="ECO:0000256" key="1">
    <source>
        <dbReference type="ARBA" id="ARBA00004123"/>
    </source>
</evidence>
<sequence length="708" mass="81284">MPSLDESNIFQDTLEYFVNGGKIKKRGNVELSLALKTLEDVSKSKGLTTEDIISLIKVAASGYHGDVISCKLIKCLVPASQFPVRAVELGLSFMCTSKPSNKVQATLLRLLIAVYDYIDEKETVQKLGYLLFYFIENTVLTPYVCHLLYLLTRKEDVRLYRVRKLLELQTKLGPQPYLIGLLSIYKLYFPNLVSIVIPNTRKQFFPTRDRQWYAVIKEVQERNQAADTAHMKSSLELSEKLQAAELSMLHGIPPAKRRKVDPIPVVHSSSSKLTVKLSSRLMAMLEEKPLPFVQIQNIETLLKNPDRVELPSQMGAALRSPLLQCFMSYNADPLMTSRFSYWIQDTLCEKLLYSTQTPACFPEIESILKKLIQFTEFIQEGIPVVDKVLFRYLQIWNGLDFRQEIFRLVSRCRLYPFSVLNENILEPLRKLFVRTSVFIKCQVMLCLSQLLQNYAMVEIPRYNQKYPEAKPGISVFEDDIGMFDPLTSVIELIGYVDRLASVGLALENDHNILLHFTLSFYELVSTLHARYGLPFVYLPSRHMIRALLCDNATGPARLCGVINSYKSNCQMLKDDATNNEIEIPGYQKKETIHSLNILILDLCDSLWRRKAFSHGRNNSYLNFDLEHLATEASDGLSLYLHQAFLPFALLFLKETQPKENIGHPKGIKNVRDMFMEFLQRENIGEIKDFILNTITRYRNSTSDTKNKV</sequence>
<dbReference type="GO" id="GO:0005634">
    <property type="term" value="C:nucleus"/>
    <property type="evidence" value="ECO:0007669"/>
    <property type="project" value="UniProtKB-SubCell"/>
</dbReference>
<dbReference type="OMA" id="RVFKNYY"/>
<dbReference type="Pfam" id="PF07778">
    <property type="entry name" value="CENP-I"/>
    <property type="match status" value="1"/>
</dbReference>
<comment type="similarity">
    <text evidence="3">Belongs to the CENP-I/CTF3 family.</text>
</comment>
<comment type="subcellular location">
    <subcellularLocation>
        <location evidence="2">Chromosome</location>
        <location evidence="2">Centromere</location>
    </subcellularLocation>
    <subcellularLocation>
        <location evidence="1">Nucleus</location>
    </subcellularLocation>
</comment>
<keyword evidence="4" id="KW-0158">Chromosome</keyword>
<keyword evidence="6" id="KW-0137">Centromere</keyword>
<accession>A0A8W8J0Y3</accession>
<dbReference type="InterPro" id="IPR012485">
    <property type="entry name" value="CENP-I"/>
</dbReference>
<dbReference type="GO" id="GO:0000070">
    <property type="term" value="P:mitotic sister chromatid segregation"/>
    <property type="evidence" value="ECO:0007669"/>
    <property type="project" value="TreeGrafter"/>
</dbReference>
<evidence type="ECO:0000256" key="3">
    <source>
        <dbReference type="ARBA" id="ARBA00005470"/>
    </source>
</evidence>
<keyword evidence="8" id="KW-1185">Reference proteome</keyword>
<proteinExistence type="inferred from homology"/>
<protein>
    <recommendedName>
        <fullName evidence="9">Centromere protein I</fullName>
    </recommendedName>
</protein>
<evidence type="ECO:0000256" key="6">
    <source>
        <dbReference type="ARBA" id="ARBA00023328"/>
    </source>
</evidence>
<dbReference type="EnsemblMetazoa" id="G16249.3">
    <property type="protein sequence ID" value="G16249.3:cds"/>
    <property type="gene ID" value="G16249"/>
</dbReference>
<dbReference type="AlphaFoldDB" id="A0A8W8J0Y3"/>
<evidence type="ECO:0000313" key="8">
    <source>
        <dbReference type="Proteomes" id="UP000005408"/>
    </source>
</evidence>
<dbReference type="PANTHER" id="PTHR48208:SF2">
    <property type="entry name" value="CENTROMERE PROTEIN I"/>
    <property type="match status" value="1"/>
</dbReference>
<dbReference type="OrthoDB" id="6347512at2759"/>
<evidence type="ECO:0000313" key="7">
    <source>
        <dbReference type="EnsemblMetazoa" id="G16249.3:cds"/>
    </source>
</evidence>
<dbReference type="Proteomes" id="UP000005408">
    <property type="component" value="Unassembled WGS sequence"/>
</dbReference>
<evidence type="ECO:0000256" key="2">
    <source>
        <dbReference type="ARBA" id="ARBA00004584"/>
    </source>
</evidence>
<organism evidence="7 8">
    <name type="scientific">Magallana gigas</name>
    <name type="common">Pacific oyster</name>
    <name type="synonym">Crassostrea gigas</name>
    <dbReference type="NCBI Taxonomy" id="29159"/>
    <lineage>
        <taxon>Eukaryota</taxon>
        <taxon>Metazoa</taxon>
        <taxon>Spiralia</taxon>
        <taxon>Lophotrochozoa</taxon>
        <taxon>Mollusca</taxon>
        <taxon>Bivalvia</taxon>
        <taxon>Autobranchia</taxon>
        <taxon>Pteriomorphia</taxon>
        <taxon>Ostreida</taxon>
        <taxon>Ostreoidea</taxon>
        <taxon>Ostreidae</taxon>
        <taxon>Magallana</taxon>
    </lineage>
</organism>
<keyword evidence="5" id="KW-0539">Nucleus</keyword>
<dbReference type="PANTHER" id="PTHR48208">
    <property type="entry name" value="CENTROMERE PROTEIN I"/>
    <property type="match status" value="1"/>
</dbReference>
<evidence type="ECO:0000256" key="4">
    <source>
        <dbReference type="ARBA" id="ARBA00022454"/>
    </source>
</evidence>